<dbReference type="GeneID" id="36560378"/>
<name>A0A2I2GND0_9EURO</name>
<evidence type="ECO:0000313" key="3">
    <source>
        <dbReference type="Proteomes" id="UP000234275"/>
    </source>
</evidence>
<dbReference type="AlphaFoldDB" id="A0A2I2GND0"/>
<dbReference type="RefSeq" id="XP_024709678.1">
    <property type="nucleotide sequence ID" value="XM_024852680.1"/>
</dbReference>
<dbReference type="OrthoDB" id="4364135at2759"/>
<proteinExistence type="predicted"/>
<organism evidence="2 3">
    <name type="scientific">Aspergillus steynii IBT 23096</name>
    <dbReference type="NCBI Taxonomy" id="1392250"/>
    <lineage>
        <taxon>Eukaryota</taxon>
        <taxon>Fungi</taxon>
        <taxon>Dikarya</taxon>
        <taxon>Ascomycota</taxon>
        <taxon>Pezizomycotina</taxon>
        <taxon>Eurotiomycetes</taxon>
        <taxon>Eurotiomycetidae</taxon>
        <taxon>Eurotiales</taxon>
        <taxon>Aspergillaceae</taxon>
        <taxon>Aspergillus</taxon>
        <taxon>Aspergillus subgen. Circumdati</taxon>
    </lineage>
</organism>
<protein>
    <submittedName>
        <fullName evidence="2">Uncharacterized protein</fullName>
    </submittedName>
</protein>
<reference evidence="2 3" key="1">
    <citation type="submission" date="2016-12" db="EMBL/GenBank/DDBJ databases">
        <title>The genomes of Aspergillus section Nigri reveals drivers in fungal speciation.</title>
        <authorList>
            <consortium name="DOE Joint Genome Institute"/>
            <person name="Vesth T.C."/>
            <person name="Nybo J."/>
            <person name="Theobald S."/>
            <person name="Brandl J."/>
            <person name="Frisvad J.C."/>
            <person name="Nielsen K.F."/>
            <person name="Lyhne E.K."/>
            <person name="Kogle M.E."/>
            <person name="Kuo A."/>
            <person name="Riley R."/>
            <person name="Clum A."/>
            <person name="Nolan M."/>
            <person name="Lipzen A."/>
            <person name="Salamov A."/>
            <person name="Henrissat B."/>
            <person name="Wiebenga A."/>
            <person name="De Vries R.P."/>
            <person name="Grigoriev I.V."/>
            <person name="Mortensen U.H."/>
            <person name="Andersen M.R."/>
            <person name="Baker S.E."/>
        </authorList>
    </citation>
    <scope>NUCLEOTIDE SEQUENCE [LARGE SCALE GENOMIC DNA]</scope>
    <source>
        <strain evidence="2 3">IBT 23096</strain>
    </source>
</reference>
<comment type="caution">
    <text evidence="2">The sequence shown here is derived from an EMBL/GenBank/DDBJ whole genome shotgun (WGS) entry which is preliminary data.</text>
</comment>
<feature type="chain" id="PRO_5014124058" evidence="1">
    <location>
        <begin position="18"/>
        <end position="61"/>
    </location>
</feature>
<keyword evidence="1" id="KW-0732">Signal</keyword>
<feature type="signal peptide" evidence="1">
    <location>
        <begin position="1"/>
        <end position="17"/>
    </location>
</feature>
<sequence length="61" mass="6570">MNLSAVVTISLASLVLAYPIPFQHRRALNPFALTEKLMPHSGIPQTVGKTGLGYGLKDDGY</sequence>
<accession>A0A2I2GND0</accession>
<dbReference type="EMBL" id="MSFO01000001">
    <property type="protein sequence ID" value="PLB54376.1"/>
    <property type="molecule type" value="Genomic_DNA"/>
</dbReference>
<keyword evidence="3" id="KW-1185">Reference proteome</keyword>
<dbReference type="VEuPathDB" id="FungiDB:P170DRAFT_469847"/>
<evidence type="ECO:0000256" key="1">
    <source>
        <dbReference type="SAM" id="SignalP"/>
    </source>
</evidence>
<dbReference type="Proteomes" id="UP000234275">
    <property type="component" value="Unassembled WGS sequence"/>
</dbReference>
<evidence type="ECO:0000313" key="2">
    <source>
        <dbReference type="EMBL" id="PLB54376.1"/>
    </source>
</evidence>
<gene>
    <name evidence="2" type="ORF">P170DRAFT_469847</name>
</gene>